<sequence length="392" mass="43961">MVPVRFALHVLYRGSGVPLHSNPIKTSAITILSCFIQSISHNQDSKSNHQEHYLNRAISDSDFPITLNTAEKQINKAKELASQHLGTKATSAQLMTTQGCFSKTLEVSLQDGRNIIIQFRIESLDLEPFFRARQLLGDMVPIIEAIHDPELVEASVWPFYMTRIPGKPWLEFENTWKENQRATCAKSLGRVFARCFVEGSAGDVVDSDIIPNLHKIRKLALERNDVKPFSGLIAELIKEAPTLNKLPLFFGHLDMNEMNVLVTEKAEITGIIDWELSPPPRPFGIACYCIQFLAGEIVDKEFRERSGFEAIDRAFWAGLLENTPNNIRHVLEANWKAVQTSIIIGTILKVMAIEGDQVFVSTITLKALPLLIHYRIPALRGSGKAYATENIS</sequence>
<proteinExistence type="predicted"/>
<dbReference type="OrthoDB" id="5598852at2759"/>
<dbReference type="InterPro" id="IPR011009">
    <property type="entry name" value="Kinase-like_dom_sf"/>
</dbReference>
<keyword evidence="3" id="KW-1185">Reference proteome</keyword>
<reference evidence="2" key="1">
    <citation type="submission" date="2021-07" db="EMBL/GenBank/DDBJ databases">
        <authorList>
            <person name="Durling M."/>
        </authorList>
    </citation>
    <scope>NUCLEOTIDE SEQUENCE</scope>
</reference>
<dbReference type="Proteomes" id="UP000696280">
    <property type="component" value="Unassembled WGS sequence"/>
</dbReference>
<comment type="caution">
    <text evidence="2">The sequence shown here is derived from an EMBL/GenBank/DDBJ whole genome shotgun (WGS) entry which is preliminary data.</text>
</comment>
<organism evidence="2 3">
    <name type="scientific">Hymenoscyphus fraxineus</name>
    <dbReference type="NCBI Taxonomy" id="746836"/>
    <lineage>
        <taxon>Eukaryota</taxon>
        <taxon>Fungi</taxon>
        <taxon>Dikarya</taxon>
        <taxon>Ascomycota</taxon>
        <taxon>Pezizomycotina</taxon>
        <taxon>Leotiomycetes</taxon>
        <taxon>Helotiales</taxon>
        <taxon>Helotiaceae</taxon>
        <taxon>Hymenoscyphus</taxon>
    </lineage>
</organism>
<dbReference type="Pfam" id="PF01636">
    <property type="entry name" value="APH"/>
    <property type="match status" value="1"/>
</dbReference>
<dbReference type="AlphaFoldDB" id="A0A9N9PW15"/>
<evidence type="ECO:0000313" key="2">
    <source>
        <dbReference type="EMBL" id="CAG8961986.1"/>
    </source>
</evidence>
<gene>
    <name evidence="2" type="ORF">HYFRA_00014031</name>
</gene>
<evidence type="ECO:0000313" key="3">
    <source>
        <dbReference type="Proteomes" id="UP000696280"/>
    </source>
</evidence>
<evidence type="ECO:0000259" key="1">
    <source>
        <dbReference type="Pfam" id="PF01636"/>
    </source>
</evidence>
<accession>A0A9N9PW15</accession>
<dbReference type="EMBL" id="CAJVRL010000122">
    <property type="protein sequence ID" value="CAG8961986.1"/>
    <property type="molecule type" value="Genomic_DNA"/>
</dbReference>
<protein>
    <recommendedName>
        <fullName evidence="1">Aminoglycoside phosphotransferase domain-containing protein</fullName>
    </recommendedName>
</protein>
<dbReference type="InterPro" id="IPR002575">
    <property type="entry name" value="Aminoglycoside_PTrfase"/>
</dbReference>
<dbReference type="SUPFAM" id="SSF56112">
    <property type="entry name" value="Protein kinase-like (PK-like)"/>
    <property type="match status" value="1"/>
</dbReference>
<name>A0A9N9PW15_9HELO</name>
<feature type="domain" description="Aminoglycoside phosphotransferase" evidence="1">
    <location>
        <begin position="124"/>
        <end position="276"/>
    </location>
</feature>